<accession>A0ABV2LUX3</accession>
<keyword evidence="4" id="KW-1185">Reference proteome</keyword>
<keyword evidence="2" id="KW-0479">Metal-binding</keyword>
<proteinExistence type="inferred from homology"/>
<dbReference type="InterPro" id="IPR034660">
    <property type="entry name" value="DinB/YfiT-like"/>
</dbReference>
<comment type="caution">
    <text evidence="3">The sequence shown here is derived from an EMBL/GenBank/DDBJ whole genome shotgun (WGS) entry which is preliminary data.</text>
</comment>
<sequence length="165" mass="18932">MSIQKALASEIHHETENTIRILKVLPEDKWDFKPHEKSMTLGELANHVLELHGWVSFVFTKDTFDFHTDYIPSKFQTVAEMLAKLEEMKNENLAVISNLSEENYLSNWALKSGEHTIMEAPKAAAYRFVITNHLVHHRGQLTVYLRMLDVPLPGIYGPSADEKQS</sequence>
<dbReference type="Gene3D" id="1.20.120.450">
    <property type="entry name" value="dinb family like domain"/>
    <property type="match status" value="1"/>
</dbReference>
<dbReference type="Pfam" id="PF05163">
    <property type="entry name" value="DinB"/>
    <property type="match status" value="1"/>
</dbReference>
<dbReference type="SUPFAM" id="SSF109854">
    <property type="entry name" value="DinB/YfiT-like putative metalloenzymes"/>
    <property type="match status" value="1"/>
</dbReference>
<dbReference type="InterPro" id="IPR007837">
    <property type="entry name" value="DinB"/>
</dbReference>
<evidence type="ECO:0000313" key="4">
    <source>
        <dbReference type="Proteomes" id="UP001549146"/>
    </source>
</evidence>
<dbReference type="RefSeq" id="WP_354507674.1">
    <property type="nucleotide sequence ID" value="NZ_JBEPMO010000004.1"/>
</dbReference>
<reference evidence="3 4" key="1">
    <citation type="submission" date="2024-06" db="EMBL/GenBank/DDBJ databases">
        <title>Genomic Encyclopedia of Type Strains, Phase IV (KMG-IV): sequencing the most valuable type-strain genomes for metagenomic binning, comparative biology and taxonomic classification.</title>
        <authorList>
            <person name="Goeker M."/>
        </authorList>
    </citation>
    <scope>NUCLEOTIDE SEQUENCE [LARGE SCALE GENOMIC DNA]</scope>
    <source>
        <strain evidence="3 4">DSM 29388</strain>
    </source>
</reference>
<evidence type="ECO:0000256" key="2">
    <source>
        <dbReference type="ARBA" id="ARBA00022723"/>
    </source>
</evidence>
<name>A0ABV2LUX3_9FLAO</name>
<protein>
    <submittedName>
        <fullName evidence="3">Damage-inducible protein DinB</fullName>
    </submittedName>
</protein>
<dbReference type="Proteomes" id="UP001549146">
    <property type="component" value="Unassembled WGS sequence"/>
</dbReference>
<dbReference type="EMBL" id="JBEPMO010000004">
    <property type="protein sequence ID" value="MET3731422.1"/>
    <property type="molecule type" value="Genomic_DNA"/>
</dbReference>
<organism evidence="3 4">
    <name type="scientific">Moheibacter stercoris</name>
    <dbReference type="NCBI Taxonomy" id="1628251"/>
    <lineage>
        <taxon>Bacteria</taxon>
        <taxon>Pseudomonadati</taxon>
        <taxon>Bacteroidota</taxon>
        <taxon>Flavobacteriia</taxon>
        <taxon>Flavobacteriales</taxon>
        <taxon>Weeksellaceae</taxon>
        <taxon>Moheibacter</taxon>
    </lineage>
</organism>
<comment type="similarity">
    <text evidence="1">Belongs to the DinB family.</text>
</comment>
<evidence type="ECO:0000256" key="1">
    <source>
        <dbReference type="ARBA" id="ARBA00008635"/>
    </source>
</evidence>
<gene>
    <name evidence="3" type="ORF">ABID46_000991</name>
</gene>
<evidence type="ECO:0000313" key="3">
    <source>
        <dbReference type="EMBL" id="MET3731422.1"/>
    </source>
</evidence>